<dbReference type="Pfam" id="PF08241">
    <property type="entry name" value="Methyltransf_11"/>
    <property type="match status" value="1"/>
</dbReference>
<dbReference type="Gene3D" id="3.40.50.150">
    <property type="entry name" value="Vaccinia Virus protein VP39"/>
    <property type="match status" value="1"/>
</dbReference>
<dbReference type="CDD" id="cd02440">
    <property type="entry name" value="AdoMet_MTases"/>
    <property type="match status" value="1"/>
</dbReference>
<keyword evidence="2" id="KW-0489">Methyltransferase</keyword>
<dbReference type="PANTHER" id="PTHR43591">
    <property type="entry name" value="METHYLTRANSFERASE"/>
    <property type="match status" value="1"/>
</dbReference>
<accession>A0A1Y5S9Z2</accession>
<feature type="domain" description="Methyltransferase type 11" evidence="1">
    <location>
        <begin position="53"/>
        <end position="151"/>
    </location>
</feature>
<dbReference type="PANTHER" id="PTHR43591:SF24">
    <property type="entry name" value="2-METHOXY-6-POLYPRENYL-1,4-BENZOQUINOL METHYLASE, MITOCHONDRIAL"/>
    <property type="match status" value="1"/>
</dbReference>
<dbReference type="OrthoDB" id="9777638at2"/>
<keyword evidence="2" id="KW-0808">Transferase</keyword>
<dbReference type="GO" id="GO:0008757">
    <property type="term" value="F:S-adenosylmethionine-dependent methyltransferase activity"/>
    <property type="evidence" value="ECO:0007669"/>
    <property type="project" value="InterPro"/>
</dbReference>
<evidence type="ECO:0000313" key="2">
    <source>
        <dbReference type="EMBL" id="SLN35902.1"/>
    </source>
</evidence>
<keyword evidence="3" id="KW-1185">Reference proteome</keyword>
<reference evidence="2 3" key="1">
    <citation type="submission" date="2017-03" db="EMBL/GenBank/DDBJ databases">
        <authorList>
            <person name="Afonso C.L."/>
            <person name="Miller P.J."/>
            <person name="Scott M.A."/>
            <person name="Spackman E."/>
            <person name="Goraichik I."/>
            <person name="Dimitrov K.M."/>
            <person name="Suarez D.L."/>
            <person name="Swayne D.E."/>
        </authorList>
    </citation>
    <scope>NUCLEOTIDE SEQUENCE [LARGE SCALE GENOMIC DNA]</scope>
    <source>
        <strain evidence="2 3">CECT 7680</strain>
    </source>
</reference>
<proteinExistence type="predicted"/>
<evidence type="ECO:0000313" key="3">
    <source>
        <dbReference type="Proteomes" id="UP000193409"/>
    </source>
</evidence>
<name>A0A1Y5S9Z2_9RHOB</name>
<dbReference type="RefSeq" id="WP_085868274.1">
    <property type="nucleotide sequence ID" value="NZ_FWFQ01000010.1"/>
</dbReference>
<dbReference type="EMBL" id="FWFQ01000010">
    <property type="protein sequence ID" value="SLN35902.1"/>
    <property type="molecule type" value="Genomic_DNA"/>
</dbReference>
<dbReference type="EC" id="2.1.1.163" evidence="2"/>
<gene>
    <name evidence="2" type="primary">ubiE_2</name>
    <name evidence="2" type="ORF">PSA7680_01704</name>
</gene>
<evidence type="ECO:0000259" key="1">
    <source>
        <dbReference type="Pfam" id="PF08241"/>
    </source>
</evidence>
<dbReference type="InterPro" id="IPR029063">
    <property type="entry name" value="SAM-dependent_MTases_sf"/>
</dbReference>
<dbReference type="InterPro" id="IPR013216">
    <property type="entry name" value="Methyltransf_11"/>
</dbReference>
<protein>
    <submittedName>
        <fullName evidence="2">Demethylmenaquinone methyltransferase</fullName>
        <ecNumber evidence="2">2.1.1.163</ecNumber>
    </submittedName>
</protein>
<dbReference type="AlphaFoldDB" id="A0A1Y5S9Z2"/>
<dbReference type="GO" id="GO:0032259">
    <property type="term" value="P:methylation"/>
    <property type="evidence" value="ECO:0007669"/>
    <property type="project" value="UniProtKB-KW"/>
</dbReference>
<dbReference type="GO" id="GO:0043770">
    <property type="term" value="F:demethylmenaquinone methyltransferase activity"/>
    <property type="evidence" value="ECO:0007669"/>
    <property type="project" value="UniProtKB-EC"/>
</dbReference>
<dbReference type="Proteomes" id="UP000193409">
    <property type="component" value="Unassembled WGS sequence"/>
</dbReference>
<dbReference type="SUPFAM" id="SSF53335">
    <property type="entry name" value="S-adenosyl-L-methionine-dependent methyltransferases"/>
    <property type="match status" value="1"/>
</dbReference>
<organism evidence="2 3">
    <name type="scientific">Pseudoruegeria aquimaris</name>
    <dbReference type="NCBI Taxonomy" id="393663"/>
    <lineage>
        <taxon>Bacteria</taxon>
        <taxon>Pseudomonadati</taxon>
        <taxon>Pseudomonadota</taxon>
        <taxon>Alphaproteobacteria</taxon>
        <taxon>Rhodobacterales</taxon>
        <taxon>Roseobacteraceae</taxon>
        <taxon>Pseudoruegeria</taxon>
    </lineage>
</organism>
<sequence length="286" mass="29547">MGQDTPNAAQGEFWTSGPGLKWVARQEALDALFAEPLDALLAAARIAPGEQVLDIGCGGGRSTVAFARAAGPGGGALGVDISSSLLAAAERLEAQEASGARFLLADAQVHPFEPGRFDVALSRFGVMFFDDPVAAFRNIARALRPGGRLAFLCWRSLSENPWFADPRALAVARFGAPEPADPHAPGPMAFADADRVCGLLTEAGLEAASAETVSLSLRPPGSPERAAALAVEIGPAGRIFVDAGASEAEKGAVAADLAAEWRRYAGPDGVRLPASFNLFTATRGTP</sequence>